<dbReference type="InterPro" id="IPR051198">
    <property type="entry name" value="BchE-like"/>
</dbReference>
<evidence type="ECO:0000256" key="3">
    <source>
        <dbReference type="ARBA" id="ARBA00022679"/>
    </source>
</evidence>
<dbReference type="SUPFAM" id="SSF102114">
    <property type="entry name" value="Radical SAM enzymes"/>
    <property type="match status" value="1"/>
</dbReference>
<dbReference type="InterPro" id="IPR058240">
    <property type="entry name" value="rSAM_sf"/>
</dbReference>
<evidence type="ECO:0000256" key="4">
    <source>
        <dbReference type="ARBA" id="ARBA00022691"/>
    </source>
</evidence>
<evidence type="ECO:0000259" key="8">
    <source>
        <dbReference type="PROSITE" id="PS51332"/>
    </source>
</evidence>
<dbReference type="SFLD" id="SFLDS00029">
    <property type="entry name" value="Radical_SAM"/>
    <property type="match status" value="1"/>
</dbReference>
<dbReference type="PANTHER" id="PTHR43409">
    <property type="entry name" value="ANAEROBIC MAGNESIUM-PROTOPORPHYRIN IX MONOMETHYL ESTER CYCLASE-RELATED"/>
    <property type="match status" value="1"/>
</dbReference>
<keyword evidence="7" id="KW-0411">Iron-sulfur</keyword>
<evidence type="ECO:0000256" key="5">
    <source>
        <dbReference type="ARBA" id="ARBA00022723"/>
    </source>
</evidence>
<proteinExistence type="predicted"/>
<evidence type="ECO:0000259" key="9">
    <source>
        <dbReference type="PROSITE" id="PS51918"/>
    </source>
</evidence>
<dbReference type="GO" id="GO:0003824">
    <property type="term" value="F:catalytic activity"/>
    <property type="evidence" value="ECO:0007669"/>
    <property type="project" value="InterPro"/>
</dbReference>
<dbReference type="Proteomes" id="UP000179001">
    <property type="component" value="Unassembled WGS sequence"/>
</dbReference>
<gene>
    <name evidence="10" type="ORF">A2478_02750</name>
</gene>
<sequence>MKINWKIYLFGLIFEMINRSIAGKAEEMRVLLISPNILGVRGGINRIQPPLGLGYVASFARQAGHEVFVRDTALEGYGNQIELDNGLIRIGETDDQIRAFIRKINPDVVGITATLSNLEVAALEVARLTKEVNPQIVTVLGGNHISFSDKDYDVDYVVKGEGEIAFVKLLEELGKGNNPNKVIVGIAFENLNHLPSPARDLMNMEAYFRINLFHSSRSDKRILNVMTSRGCPHSCSFCTSPQMWGRRVRFRDASNVMAEIVEAIEKYGIEEVQFEDDTLTVNYQRLMELCDLLRPPHNIQWCVPNGIRINCHSSKQDQMFKRMKESGCYQVTLACESGCQRVLDQILNKNLKLAEIKPAIRKAHDAGLLVHTFWLVGSPGETKSEMEQTIAFAQSCGADSYSVSILCPLPGTRVNDEVEQKNLWWTGIDLKQMIYRKSLFKVDGFSCAEDFEAWAEEQNRVLNQGDKIEVKQT</sequence>
<keyword evidence="3" id="KW-0808">Transferase</keyword>
<dbReference type="CDD" id="cd02068">
    <property type="entry name" value="radical_SAM_B12_BD"/>
    <property type="match status" value="1"/>
</dbReference>
<dbReference type="AlphaFoldDB" id="A0A1F5SZX0"/>
<dbReference type="Pfam" id="PF04055">
    <property type="entry name" value="Radical_SAM"/>
    <property type="match status" value="1"/>
</dbReference>
<dbReference type="Gene3D" id="3.40.50.280">
    <property type="entry name" value="Cobalamin-binding domain"/>
    <property type="match status" value="1"/>
</dbReference>
<dbReference type="GO" id="GO:0031419">
    <property type="term" value="F:cobalamin binding"/>
    <property type="evidence" value="ECO:0007669"/>
    <property type="project" value="InterPro"/>
</dbReference>
<evidence type="ECO:0000313" key="11">
    <source>
        <dbReference type="Proteomes" id="UP000179001"/>
    </source>
</evidence>
<keyword evidence="4" id="KW-0949">S-adenosyl-L-methionine</keyword>
<protein>
    <submittedName>
        <fullName evidence="10">Uncharacterized protein</fullName>
    </submittedName>
</protein>
<keyword evidence="5" id="KW-0479">Metal-binding</keyword>
<accession>A0A1F5SZX0</accession>
<dbReference type="SFLD" id="SFLDG01123">
    <property type="entry name" value="methyltransferase_(Class_B)"/>
    <property type="match status" value="1"/>
</dbReference>
<name>A0A1F5SZX0_9BACT</name>
<dbReference type="SUPFAM" id="SSF52242">
    <property type="entry name" value="Cobalamin (vitamin B12)-binding domain"/>
    <property type="match status" value="1"/>
</dbReference>
<dbReference type="SFLD" id="SFLDG01082">
    <property type="entry name" value="B12-binding_domain_containing"/>
    <property type="match status" value="1"/>
</dbReference>
<dbReference type="Gene3D" id="3.80.30.20">
    <property type="entry name" value="tm_1862 like domain"/>
    <property type="match status" value="1"/>
</dbReference>
<organism evidence="10 11">
    <name type="scientific">Candidatus Falkowbacteria bacterium RIFOXYC2_FULL_36_12</name>
    <dbReference type="NCBI Taxonomy" id="1798002"/>
    <lineage>
        <taxon>Bacteria</taxon>
        <taxon>Candidatus Falkowiibacteriota</taxon>
    </lineage>
</organism>
<evidence type="ECO:0000256" key="7">
    <source>
        <dbReference type="ARBA" id="ARBA00023014"/>
    </source>
</evidence>
<comment type="caution">
    <text evidence="10">The sequence shown here is derived from an EMBL/GenBank/DDBJ whole genome shotgun (WGS) entry which is preliminary data.</text>
</comment>
<dbReference type="PROSITE" id="PS51332">
    <property type="entry name" value="B12_BINDING"/>
    <property type="match status" value="1"/>
</dbReference>
<dbReference type="PANTHER" id="PTHR43409:SF7">
    <property type="entry name" value="BLL1977 PROTEIN"/>
    <property type="match status" value="1"/>
</dbReference>
<evidence type="ECO:0000313" key="10">
    <source>
        <dbReference type="EMBL" id="OGF32219.1"/>
    </source>
</evidence>
<dbReference type="SMART" id="SM00729">
    <property type="entry name" value="Elp3"/>
    <property type="match status" value="1"/>
</dbReference>
<dbReference type="InterPro" id="IPR023404">
    <property type="entry name" value="rSAM_horseshoe"/>
</dbReference>
<dbReference type="CDD" id="cd01335">
    <property type="entry name" value="Radical_SAM"/>
    <property type="match status" value="1"/>
</dbReference>
<evidence type="ECO:0000256" key="6">
    <source>
        <dbReference type="ARBA" id="ARBA00023004"/>
    </source>
</evidence>
<dbReference type="InterPro" id="IPR036724">
    <property type="entry name" value="Cobalamin-bd_sf"/>
</dbReference>
<dbReference type="InterPro" id="IPR007197">
    <property type="entry name" value="rSAM"/>
</dbReference>
<dbReference type="InterPro" id="IPR034466">
    <property type="entry name" value="Methyltransferase_Class_B"/>
</dbReference>
<keyword evidence="6" id="KW-0408">Iron</keyword>
<dbReference type="GO" id="GO:0051539">
    <property type="term" value="F:4 iron, 4 sulfur cluster binding"/>
    <property type="evidence" value="ECO:0007669"/>
    <property type="project" value="UniProtKB-KW"/>
</dbReference>
<evidence type="ECO:0000256" key="1">
    <source>
        <dbReference type="ARBA" id="ARBA00001966"/>
    </source>
</evidence>
<feature type="domain" description="Radical SAM core" evidence="9">
    <location>
        <begin position="217"/>
        <end position="437"/>
    </location>
</feature>
<dbReference type="PROSITE" id="PS51918">
    <property type="entry name" value="RADICAL_SAM"/>
    <property type="match status" value="1"/>
</dbReference>
<dbReference type="EMBL" id="MFGJ01000006">
    <property type="protein sequence ID" value="OGF32219.1"/>
    <property type="molecule type" value="Genomic_DNA"/>
</dbReference>
<dbReference type="InterPro" id="IPR006158">
    <property type="entry name" value="Cobalamin-bd"/>
</dbReference>
<dbReference type="Pfam" id="PF02310">
    <property type="entry name" value="B12-binding"/>
    <property type="match status" value="1"/>
</dbReference>
<evidence type="ECO:0000256" key="2">
    <source>
        <dbReference type="ARBA" id="ARBA00022603"/>
    </source>
</evidence>
<comment type="cofactor">
    <cofactor evidence="1">
        <name>[4Fe-4S] cluster</name>
        <dbReference type="ChEBI" id="CHEBI:49883"/>
    </cofactor>
</comment>
<dbReference type="GO" id="GO:0046872">
    <property type="term" value="F:metal ion binding"/>
    <property type="evidence" value="ECO:0007669"/>
    <property type="project" value="UniProtKB-KW"/>
</dbReference>
<reference evidence="10 11" key="1">
    <citation type="journal article" date="2016" name="Nat. Commun.">
        <title>Thousands of microbial genomes shed light on interconnected biogeochemical processes in an aquifer system.</title>
        <authorList>
            <person name="Anantharaman K."/>
            <person name="Brown C.T."/>
            <person name="Hug L.A."/>
            <person name="Sharon I."/>
            <person name="Castelle C.J."/>
            <person name="Probst A.J."/>
            <person name="Thomas B.C."/>
            <person name="Singh A."/>
            <person name="Wilkins M.J."/>
            <person name="Karaoz U."/>
            <person name="Brodie E.L."/>
            <person name="Williams K.H."/>
            <person name="Hubbard S.S."/>
            <person name="Banfield J.F."/>
        </authorList>
    </citation>
    <scope>NUCLEOTIDE SEQUENCE [LARGE SCALE GENOMIC DNA]</scope>
</reference>
<keyword evidence="2" id="KW-0489">Methyltransferase</keyword>
<feature type="domain" description="B12-binding" evidence="8">
    <location>
        <begin position="34"/>
        <end position="180"/>
    </location>
</feature>
<dbReference type="InterPro" id="IPR006638">
    <property type="entry name" value="Elp3/MiaA/NifB-like_rSAM"/>
</dbReference>
<dbReference type="STRING" id="1798002.A2478_02750"/>